<comment type="cofactor">
    <cofactor evidence="1">
        <name>a divalent metal cation</name>
        <dbReference type="ChEBI" id="CHEBI:60240"/>
    </cofactor>
</comment>
<dbReference type="InterPro" id="IPR027806">
    <property type="entry name" value="HARBI1_dom"/>
</dbReference>
<evidence type="ECO:0000259" key="4">
    <source>
        <dbReference type="Pfam" id="PF13359"/>
    </source>
</evidence>
<dbReference type="Pfam" id="PF23559">
    <property type="entry name" value="WHD_DRP"/>
    <property type="match status" value="1"/>
</dbReference>
<organism evidence="7 8">
    <name type="scientific">Triticum turgidum subsp. durum</name>
    <name type="common">Durum wheat</name>
    <name type="synonym">Triticum durum</name>
    <dbReference type="NCBI Taxonomy" id="4567"/>
    <lineage>
        <taxon>Eukaryota</taxon>
        <taxon>Viridiplantae</taxon>
        <taxon>Streptophyta</taxon>
        <taxon>Embryophyta</taxon>
        <taxon>Tracheophyta</taxon>
        <taxon>Spermatophyta</taxon>
        <taxon>Magnoliopsida</taxon>
        <taxon>Liliopsida</taxon>
        <taxon>Poales</taxon>
        <taxon>Poaceae</taxon>
        <taxon>BOP clade</taxon>
        <taxon>Pooideae</taxon>
        <taxon>Triticodae</taxon>
        <taxon>Triticeae</taxon>
        <taxon>Triticinae</taxon>
        <taxon>Triticum</taxon>
    </lineage>
</organism>
<dbReference type="SUPFAM" id="SSF52058">
    <property type="entry name" value="L domain-like"/>
    <property type="match status" value="1"/>
</dbReference>
<evidence type="ECO:0000256" key="1">
    <source>
        <dbReference type="ARBA" id="ARBA00001968"/>
    </source>
</evidence>
<feature type="domain" description="Disease resistance R13L4/SHOC-2-like LRR" evidence="6">
    <location>
        <begin position="128"/>
        <end position="467"/>
    </location>
</feature>
<evidence type="ECO:0000256" key="3">
    <source>
        <dbReference type="ARBA" id="ARBA00022737"/>
    </source>
</evidence>
<dbReference type="Gramene" id="TRITD7Bv1G234350.1">
    <property type="protein sequence ID" value="TRITD7Bv1G234350.1"/>
    <property type="gene ID" value="TRITD7Bv1G234350"/>
</dbReference>
<reference evidence="7 8" key="1">
    <citation type="submission" date="2017-09" db="EMBL/GenBank/DDBJ databases">
        <authorList>
            <consortium name="International Durum Wheat Genome Sequencing Consortium (IDWGSC)"/>
            <person name="Milanesi L."/>
        </authorList>
    </citation>
    <scope>NUCLEOTIDE SEQUENCE [LARGE SCALE GENOMIC DNA]</scope>
    <source>
        <strain evidence="8">cv. Svevo</strain>
    </source>
</reference>
<evidence type="ECO:0008006" key="9">
    <source>
        <dbReference type="Google" id="ProtNLM"/>
    </source>
</evidence>
<dbReference type="Pfam" id="PF23598">
    <property type="entry name" value="LRR_14"/>
    <property type="match status" value="1"/>
</dbReference>
<evidence type="ECO:0000256" key="2">
    <source>
        <dbReference type="ARBA" id="ARBA00022723"/>
    </source>
</evidence>
<feature type="domain" description="DDE Tnp4" evidence="4">
    <location>
        <begin position="760"/>
        <end position="898"/>
    </location>
</feature>
<proteinExistence type="predicted"/>
<evidence type="ECO:0000259" key="6">
    <source>
        <dbReference type="Pfam" id="PF23598"/>
    </source>
</evidence>
<dbReference type="Gene3D" id="3.80.10.10">
    <property type="entry name" value="Ribonuclease Inhibitor"/>
    <property type="match status" value="1"/>
</dbReference>
<dbReference type="InterPro" id="IPR032675">
    <property type="entry name" value="LRR_dom_sf"/>
</dbReference>
<dbReference type="Pfam" id="PF13359">
    <property type="entry name" value="DDE_Tnp_4"/>
    <property type="match status" value="1"/>
</dbReference>
<protein>
    <recommendedName>
        <fullName evidence="9">DDE Tnp4 domain-containing protein</fullName>
    </recommendedName>
</protein>
<dbReference type="GO" id="GO:0046872">
    <property type="term" value="F:metal ion binding"/>
    <property type="evidence" value="ECO:0007669"/>
    <property type="project" value="UniProtKB-KW"/>
</dbReference>
<dbReference type="PANTHER" id="PTHR47186">
    <property type="entry name" value="LEUCINE-RICH REPEAT-CONTAINING PROTEIN 57"/>
    <property type="match status" value="1"/>
</dbReference>
<dbReference type="Proteomes" id="UP000324705">
    <property type="component" value="Chromosome 7B"/>
</dbReference>
<dbReference type="InterPro" id="IPR058922">
    <property type="entry name" value="WHD_DRP"/>
</dbReference>
<dbReference type="AlphaFoldDB" id="A0A9R1AFT7"/>
<evidence type="ECO:0000313" key="7">
    <source>
        <dbReference type="EMBL" id="VAI94407.1"/>
    </source>
</evidence>
<keyword evidence="3" id="KW-0677">Repeat</keyword>
<dbReference type="PANTHER" id="PTHR47186:SF49">
    <property type="entry name" value="NB-ARC DOMAIN-CONTAINING PROTEIN"/>
    <property type="match status" value="1"/>
</dbReference>
<keyword evidence="8" id="KW-1185">Reference proteome</keyword>
<sequence length="976" mass="110415">MDEVVSMWISEGFIHGNSNDLEELGEKYYKELVSRNLIEPDKSYAKIWVCSMHDVVRSFAQYMTKDEALVAQDGDNDILAKLSSQEFLRLSIETDQSQSGELDWKSLQAQQYLRTLISTVQIKMKPGDSLITFYSLRTLHIESADMAVLVESLNQMKHLRYLTLINVGISVLPESIGKMKLLQFLDLSGCTELVNPPDSIVKLGQLRLLALSQASTVPRGISGLTNMRRLRMFRAHMDGDWCSLNELGPLSQLRVLGLTQLENVSVASFAANARLSEKMYLTWLLLYCTSKLGDDGLVKEKEGVSKEEQQRIEKVFDKLCPPPGVEYLQIHGYFGRQLPSWMMSTSMVPLNNLKTILFDDLACCTQLPNGLCKLPSLEVLQISRAPCVKHVGTGFVLAAATSFLRLNELKLFDMVEWQEWEWEEQVQAMRRLEKLVLSKCRLRHVPPGLASNATSLKILFLEHVEQLSYIESFPSVVDLTVDGCPDLERITNLPILQKLNIWNCPKLKVLERIASLERLVLEDYTMEKLPEYMRDIKPRHLQLFCRVWLLSLVAAGQAGTEWDKFSQVEHVKAYARDGGNQRKWYVLYTRGDDYKLDSNICSSTIFEETLSSSMVDAQGFESLYRMRRSTFSYICSLVRIPFFEDMMTRGHTFVDGKVMSLQDGVAIALSVLNSGEPSQIVGSSLGVSESTVSLVTQRFVEAMWERAYYHISWADAEMEKIKRKFDKIHGLPNCCGVVHTTHITFGSQNHEPGDEQNDDKLMLVIDPDMKFTGTHFGSQNQLSVLHDSWLFKSCQEGTLLNGSKLKLSDGLYVGEYIIGDAGYPLLPWLLTPYHLEDKDLLSADVPPYQAEFNRRHSLASTLMLAALARLKDNWKILDRAVSSFPVMETIDVCCILHNIVIEMEEVDEEEVAGMEEENYIEQVRQVADEDAVRVRDILSQHLTGSGVHTTAVEEKKEAAVVVASGPGVENKEQTSD</sequence>
<keyword evidence="2" id="KW-0479">Metal-binding</keyword>
<evidence type="ECO:0000313" key="8">
    <source>
        <dbReference type="Proteomes" id="UP000324705"/>
    </source>
</evidence>
<dbReference type="InterPro" id="IPR055414">
    <property type="entry name" value="LRR_R13L4/SHOC2-like"/>
</dbReference>
<accession>A0A9R1AFT7</accession>
<feature type="domain" description="Disease resistance protein winged helix" evidence="5">
    <location>
        <begin position="2"/>
        <end position="60"/>
    </location>
</feature>
<evidence type="ECO:0000259" key="5">
    <source>
        <dbReference type="Pfam" id="PF23559"/>
    </source>
</evidence>
<gene>
    <name evidence="7" type="ORF">TRITD_7Bv1G234350</name>
</gene>
<name>A0A9R1AFT7_TRITD</name>
<dbReference type="EMBL" id="LT934124">
    <property type="protein sequence ID" value="VAI94407.1"/>
    <property type="molecule type" value="Genomic_DNA"/>
</dbReference>